<name>A0A381UF38_9ZZZZ</name>
<feature type="non-terminal residue" evidence="1">
    <location>
        <position position="24"/>
    </location>
</feature>
<evidence type="ECO:0000313" key="1">
    <source>
        <dbReference type="EMBL" id="SVA26248.1"/>
    </source>
</evidence>
<proteinExistence type="predicted"/>
<sequence>MTVAVLLLLRLRRLLLRLRRLLLR</sequence>
<gene>
    <name evidence="1" type="ORF">METZ01_LOCUS79102</name>
</gene>
<protein>
    <submittedName>
        <fullName evidence="1">Uncharacterized protein</fullName>
    </submittedName>
</protein>
<dbReference type="AlphaFoldDB" id="A0A381UF38"/>
<accession>A0A381UF38</accession>
<organism evidence="1">
    <name type="scientific">marine metagenome</name>
    <dbReference type="NCBI Taxonomy" id="408172"/>
    <lineage>
        <taxon>unclassified sequences</taxon>
        <taxon>metagenomes</taxon>
        <taxon>ecological metagenomes</taxon>
    </lineage>
</organism>
<dbReference type="EMBL" id="UINC01006225">
    <property type="protein sequence ID" value="SVA26248.1"/>
    <property type="molecule type" value="Genomic_DNA"/>
</dbReference>
<reference evidence="1" key="1">
    <citation type="submission" date="2018-05" db="EMBL/GenBank/DDBJ databases">
        <authorList>
            <person name="Lanie J.A."/>
            <person name="Ng W.-L."/>
            <person name="Kazmierczak K.M."/>
            <person name="Andrzejewski T.M."/>
            <person name="Davidsen T.M."/>
            <person name="Wayne K.J."/>
            <person name="Tettelin H."/>
            <person name="Glass J.I."/>
            <person name="Rusch D."/>
            <person name="Podicherti R."/>
            <person name="Tsui H.-C.T."/>
            <person name="Winkler M.E."/>
        </authorList>
    </citation>
    <scope>NUCLEOTIDE SEQUENCE</scope>
</reference>